<evidence type="ECO:0000256" key="3">
    <source>
        <dbReference type="ARBA" id="ARBA00022679"/>
    </source>
</evidence>
<evidence type="ECO:0000256" key="1">
    <source>
        <dbReference type="ARBA" id="ARBA00006739"/>
    </source>
</evidence>
<keyword evidence="2 5" id="KW-0328">Glycosyltransferase</keyword>
<feature type="domain" description="Glycosyltransferase 2-like" evidence="4">
    <location>
        <begin position="9"/>
        <end position="141"/>
    </location>
</feature>
<evidence type="ECO:0000313" key="6">
    <source>
        <dbReference type="Proteomes" id="UP001334732"/>
    </source>
</evidence>
<protein>
    <submittedName>
        <fullName evidence="5">Glycosyltransferase</fullName>
        <ecNumber evidence="5">2.4.-.-</ecNumber>
    </submittedName>
</protein>
<dbReference type="EMBL" id="CP141769">
    <property type="protein sequence ID" value="WRS39640.1"/>
    <property type="molecule type" value="Genomic_DNA"/>
</dbReference>
<dbReference type="PANTHER" id="PTHR43179">
    <property type="entry name" value="RHAMNOSYLTRANSFERASE WBBL"/>
    <property type="match status" value="1"/>
</dbReference>
<dbReference type="Gene3D" id="3.90.550.10">
    <property type="entry name" value="Spore Coat Polysaccharide Biosynthesis Protein SpsA, Chain A"/>
    <property type="match status" value="1"/>
</dbReference>
<evidence type="ECO:0000259" key="4">
    <source>
        <dbReference type="Pfam" id="PF00535"/>
    </source>
</evidence>
<reference evidence="5 6" key="1">
    <citation type="submission" date="2023-12" db="EMBL/GenBank/DDBJ databases">
        <title>Thiobacillus sedimentum sp. nov., a chemolithoautotrophic sulfur-oxidizing bacterium isolated from freshwater sediment.</title>
        <authorList>
            <person name="Luo J."/>
            <person name="Dai C."/>
        </authorList>
    </citation>
    <scope>NUCLEOTIDE SEQUENCE [LARGE SCALE GENOMIC DNA]</scope>
    <source>
        <strain evidence="5 6">SCUT-2</strain>
    </source>
</reference>
<name>A0ABZ1CKZ3_9PROT</name>
<comment type="similarity">
    <text evidence="1">Belongs to the glycosyltransferase 2 family.</text>
</comment>
<dbReference type="GO" id="GO:0016757">
    <property type="term" value="F:glycosyltransferase activity"/>
    <property type="evidence" value="ECO:0007669"/>
    <property type="project" value="UniProtKB-KW"/>
</dbReference>
<keyword evidence="6" id="KW-1185">Reference proteome</keyword>
<accession>A0ABZ1CKZ3</accession>
<evidence type="ECO:0000256" key="2">
    <source>
        <dbReference type="ARBA" id="ARBA00022676"/>
    </source>
</evidence>
<dbReference type="Proteomes" id="UP001334732">
    <property type="component" value="Chromosome"/>
</dbReference>
<keyword evidence="3 5" id="KW-0808">Transferase</keyword>
<gene>
    <name evidence="5" type="ORF">VA613_01860</name>
</gene>
<dbReference type="InterPro" id="IPR029044">
    <property type="entry name" value="Nucleotide-diphossugar_trans"/>
</dbReference>
<dbReference type="RefSeq" id="WP_324780171.1">
    <property type="nucleotide sequence ID" value="NZ_CP141769.1"/>
</dbReference>
<dbReference type="InterPro" id="IPR001173">
    <property type="entry name" value="Glyco_trans_2-like"/>
</dbReference>
<proteinExistence type="inferred from homology"/>
<dbReference type="Pfam" id="PF00535">
    <property type="entry name" value="Glycos_transf_2"/>
    <property type="match status" value="1"/>
</dbReference>
<organism evidence="5 6">
    <name type="scientific">Thiobacillus sedimenti</name>
    <dbReference type="NCBI Taxonomy" id="3110231"/>
    <lineage>
        <taxon>Bacteria</taxon>
        <taxon>Pseudomonadati</taxon>
        <taxon>Pseudomonadota</taxon>
        <taxon>Betaproteobacteria</taxon>
        <taxon>Nitrosomonadales</taxon>
        <taxon>Thiobacillaceae</taxon>
        <taxon>Thiobacillus</taxon>
    </lineage>
</organism>
<dbReference type="CDD" id="cd00761">
    <property type="entry name" value="Glyco_tranf_GTA_type"/>
    <property type="match status" value="1"/>
</dbReference>
<dbReference type="EC" id="2.4.-.-" evidence="5"/>
<sequence length="308" mass="34366">MSLLTFAFCTYNRADRLDALVGAMREQSCPIPFEILVINNNSTDATPDTLARLAAMPGIRLRWVNEPVQGIVAARNRGIDEALGSDILVFIDDDELPCPGLLDAAADAILNEGAECAGGRVEMDFRTTTRPAWLEDNLLGFLAAVDHGPERFWIEDAGTPVWTANVAYDMRLFRDDPSLRFDPRYTRAGKDIGGGEDAAMLNALLARQARIRYRPDMAVLHAVEPWRLDRRYFIKLHYRAGVRHGRYELPRYRHAPLGVPPFMLAQFLRHVGRTARLALSGKPGLVRQAMNAAHALGSLQGYRSRQEG</sequence>
<evidence type="ECO:0000313" key="5">
    <source>
        <dbReference type="EMBL" id="WRS39640.1"/>
    </source>
</evidence>
<dbReference type="PANTHER" id="PTHR43179:SF12">
    <property type="entry name" value="GALACTOFURANOSYLTRANSFERASE GLFT2"/>
    <property type="match status" value="1"/>
</dbReference>
<dbReference type="SUPFAM" id="SSF53448">
    <property type="entry name" value="Nucleotide-diphospho-sugar transferases"/>
    <property type="match status" value="1"/>
</dbReference>